<accession>E1ZGP5</accession>
<keyword evidence="3" id="KW-1133">Transmembrane helix</keyword>
<dbReference type="RefSeq" id="XP_005846894.1">
    <property type="nucleotide sequence ID" value="XM_005846832.1"/>
</dbReference>
<name>E1ZGP5_CHLVA</name>
<reference evidence="5 6" key="1">
    <citation type="journal article" date="2010" name="Plant Cell">
        <title>The Chlorella variabilis NC64A genome reveals adaptation to photosymbiosis, coevolution with viruses, and cryptic sex.</title>
        <authorList>
            <person name="Blanc G."/>
            <person name="Duncan G."/>
            <person name="Agarkova I."/>
            <person name="Borodovsky M."/>
            <person name="Gurnon J."/>
            <person name="Kuo A."/>
            <person name="Lindquist E."/>
            <person name="Lucas S."/>
            <person name="Pangilinan J."/>
            <person name="Polle J."/>
            <person name="Salamov A."/>
            <person name="Terry A."/>
            <person name="Yamada T."/>
            <person name="Dunigan D.D."/>
            <person name="Grigoriev I.V."/>
            <person name="Claverie J.M."/>
            <person name="Van Etten J.L."/>
        </authorList>
    </citation>
    <scope>NUCLEOTIDE SEQUENCE [LARGE SCALE GENOMIC DNA]</scope>
    <source>
        <strain evidence="5 6">NC64A</strain>
    </source>
</reference>
<feature type="transmembrane region" description="Helical" evidence="3">
    <location>
        <begin position="222"/>
        <end position="247"/>
    </location>
</feature>
<dbReference type="Proteomes" id="UP000008141">
    <property type="component" value="Unassembled WGS sequence"/>
</dbReference>
<dbReference type="Pfam" id="PF13621">
    <property type="entry name" value="Cupin_8"/>
    <property type="match status" value="1"/>
</dbReference>
<dbReference type="PANTHER" id="PTHR31563:SF10">
    <property type="entry name" value="ION CHANNEL POLLUX-RELATED"/>
    <property type="match status" value="1"/>
</dbReference>
<dbReference type="InterPro" id="IPR003347">
    <property type="entry name" value="JmjC_dom"/>
</dbReference>
<dbReference type="Gene3D" id="3.40.50.720">
    <property type="entry name" value="NAD(P)-binding Rossmann-like Domain"/>
    <property type="match status" value="2"/>
</dbReference>
<dbReference type="InterPro" id="IPR014710">
    <property type="entry name" value="RmlC-like_jellyroll"/>
</dbReference>
<feature type="compositionally biased region" description="Low complexity" evidence="2">
    <location>
        <begin position="61"/>
        <end position="70"/>
    </location>
</feature>
<protein>
    <recommendedName>
        <fullName evidence="4">JmjC domain-containing protein</fullName>
    </recommendedName>
</protein>
<dbReference type="PANTHER" id="PTHR31563">
    <property type="entry name" value="ION CHANNEL POLLUX-RELATED"/>
    <property type="match status" value="1"/>
</dbReference>
<feature type="domain" description="JmjC" evidence="4">
    <location>
        <begin position="1107"/>
        <end position="1291"/>
    </location>
</feature>
<gene>
    <name evidence="5" type="ORF">CHLNCDRAFT_52747</name>
</gene>
<feature type="region of interest" description="Disordered" evidence="2">
    <location>
        <begin position="49"/>
        <end position="70"/>
    </location>
</feature>
<keyword evidence="3" id="KW-0812">Transmembrane</keyword>
<dbReference type="OrthoDB" id="47172at2759"/>
<dbReference type="InParanoid" id="E1ZGP5"/>
<keyword evidence="3" id="KW-0472">Membrane</keyword>
<dbReference type="KEGG" id="cvr:CHLNCDRAFT_52747"/>
<sequence>MQPARLERGVLPFVIGWRALGSAGVPVQRLRRRQREQVQLAAAEAAYNRQQAHDRECGPDQQQQQRQQRGWHPLAARFAVTGALAAGALLAAVSPASAAACPPVQPLAGGAVAAASAAVHRAPRQRQHLGFASVGIGSASPAFRSERAFDVAGFKLAGVLQQLLSAHIFVKIVALILLGAPVIWAWGCLYAAITGAPISLGVFKVYTVVLRAPGARVTEETSLPAAILINSAFITGMFTFAVLIGLVSEEIKARLGAVRRGNTPLAIADHTLVLGWNRQAPLLLRQMATNGHGDSRVLGRDIVVLADRDRDALDADVARTLQGSGLHFKTRSGAPYSAKDLETVSAAHAKTVILLHPDKDEQLDASLVIPTCSALEMQAAEVHKTATLLGLQSCRSHPSTTLRRQRVVLQNPDVPPLDRSSEAQQATRTIAGVVQRSLPPAANMKLVEVNGNRNMARLIAQSAVQPGVSSILGQIAQSAPGAPDFHIVDMGTWRIMEGANEAASISYQACLDSSHGLPGRIHGIELDDARRKLLNAVVCGFISHADRRTYLNPPDSQILSRADKLIVLSHSNQPEMAPHGSTAARLDLVALQQQLEAAVLPVSAPKSIVVVGWSGPLDDLSSGLCDFAVAGSEVTIISSERPPEFAESTSLEVEGRSLHWIAGGLLDREAYLKAGVATAHAVILGSVQAEDFKSADARLLTSLLMVQDICNTASTSGKPPHIVACIQSPETVATANHILTELARTRLTAELLQPGELLSGMLLQVAHEPALAPALSELIDSCKGNEIYLRRPERYGLNGSGTSFAAVGELARCSTRYMSSHAYRSYTTEPLFSSFLSILNLRCFPCRSSSRNVSSELFVLTANLNYFPAQGPQDSASGWDTAMTPDGVAVKGEAGEPPAASRKWEQTAAHGKGRVRPRKNQPPELQTNVPRLTAVAYTDAEHGEREGDPRPRFHGQLADGWVDYIRLDTAQNVYRTLNKLWTHQPVLLRGTPLAAGLVGRWSFQQLARCIGGQHQLRVLCSNARRQRFFEYDDVKNVYGGLYHVREPETQRLDMPFPDFVQCAAQWRARRVHVRETVMRYQQPEQAAGSQATAAAPSPSGTGTGSPSSSGSRLEASSRPQVDAGSVCGRGLRHDLEGGVDWGWLAGLRRSQRYGPVTRVDLDAGTTGGLLPAQYELEDRLVVQVTGRRRVLLLNPGQAFEGLYPYPIHHTYDRYCMVDLEEPDLGLWPKFSGVRGQTAILGPGDALYVPAYWFVHSQHLEAESVALGIHLHQGLRPPSPEATPLRLSRALEQRVADVEGPGEVRHWLQLIGHGEEHEWIDLGTVKGYRRIVFCQSVRDDVDGALGSGAWADLLPRMCEGRLVPTPWLNKDFREPLYLLDKPVVLEDTRTKEEKQYPELFRTKLEREGWYVPPSVSTVPIPGVNMPKNADYRTYVPPT</sequence>
<evidence type="ECO:0000313" key="6">
    <source>
        <dbReference type="Proteomes" id="UP000008141"/>
    </source>
</evidence>
<dbReference type="InterPro" id="IPR041667">
    <property type="entry name" value="Cupin_8"/>
</dbReference>
<organism evidence="6">
    <name type="scientific">Chlorella variabilis</name>
    <name type="common">Green alga</name>
    <dbReference type="NCBI Taxonomy" id="554065"/>
    <lineage>
        <taxon>Eukaryota</taxon>
        <taxon>Viridiplantae</taxon>
        <taxon>Chlorophyta</taxon>
        <taxon>core chlorophytes</taxon>
        <taxon>Trebouxiophyceae</taxon>
        <taxon>Chlorellales</taxon>
        <taxon>Chlorellaceae</taxon>
        <taxon>Chlorella clade</taxon>
        <taxon>Chlorella</taxon>
    </lineage>
</organism>
<evidence type="ECO:0000256" key="1">
    <source>
        <dbReference type="ARBA" id="ARBA00006801"/>
    </source>
</evidence>
<dbReference type="Gene3D" id="2.60.120.10">
    <property type="entry name" value="Jelly Rolls"/>
    <property type="match status" value="2"/>
</dbReference>
<feature type="compositionally biased region" description="Low complexity" evidence="2">
    <location>
        <begin position="1083"/>
        <end position="1119"/>
    </location>
</feature>
<dbReference type="eggNOG" id="KOG2132">
    <property type="taxonomic scope" value="Eukaryota"/>
</dbReference>
<dbReference type="GO" id="GO:0006811">
    <property type="term" value="P:monoatomic ion transport"/>
    <property type="evidence" value="ECO:0007669"/>
    <property type="project" value="InterPro"/>
</dbReference>
<comment type="similarity">
    <text evidence="1">Belongs to the JARID1 histone demethylase family.</text>
</comment>
<feature type="transmembrane region" description="Helical" evidence="3">
    <location>
        <begin position="190"/>
        <end position="210"/>
    </location>
</feature>
<keyword evidence="6" id="KW-1185">Reference proteome</keyword>
<dbReference type="PROSITE" id="PS51184">
    <property type="entry name" value="JMJC"/>
    <property type="match status" value="1"/>
</dbReference>
<proteinExistence type="inferred from homology"/>
<evidence type="ECO:0000259" key="4">
    <source>
        <dbReference type="PROSITE" id="PS51184"/>
    </source>
</evidence>
<dbReference type="SUPFAM" id="SSF51197">
    <property type="entry name" value="Clavaminate synthase-like"/>
    <property type="match status" value="1"/>
</dbReference>
<dbReference type="EMBL" id="GL433846">
    <property type="protein sequence ID" value="EFN54792.1"/>
    <property type="molecule type" value="Genomic_DNA"/>
</dbReference>
<feature type="transmembrane region" description="Helical" evidence="3">
    <location>
        <begin position="163"/>
        <end position="184"/>
    </location>
</feature>
<dbReference type="GeneID" id="17354209"/>
<evidence type="ECO:0000313" key="5">
    <source>
        <dbReference type="EMBL" id="EFN54792.1"/>
    </source>
</evidence>
<feature type="region of interest" description="Disordered" evidence="2">
    <location>
        <begin position="893"/>
        <end position="925"/>
    </location>
</feature>
<feature type="region of interest" description="Disordered" evidence="2">
    <location>
        <begin position="1082"/>
        <end position="1126"/>
    </location>
</feature>
<evidence type="ECO:0000256" key="3">
    <source>
        <dbReference type="SAM" id="Phobius"/>
    </source>
</evidence>
<dbReference type="InterPro" id="IPR044849">
    <property type="entry name" value="CASTOR/POLLUX/SYM8-like"/>
</dbReference>
<evidence type="ECO:0000256" key="2">
    <source>
        <dbReference type="SAM" id="MobiDB-lite"/>
    </source>
</evidence>